<keyword evidence="3" id="KW-1185">Reference proteome</keyword>
<dbReference type="InterPro" id="IPR021314">
    <property type="entry name" value="DUF2911"/>
</dbReference>
<organism evidence="2 3">
    <name type="scientific">Bernardetia litoralis (strain ATCC 23117 / DSM 6794 / NBRC 15988 / NCIMB 1366 / Fx l1 / Sio-4)</name>
    <name type="common">Flexibacter litoralis</name>
    <dbReference type="NCBI Taxonomy" id="880071"/>
    <lineage>
        <taxon>Bacteria</taxon>
        <taxon>Pseudomonadati</taxon>
        <taxon>Bacteroidota</taxon>
        <taxon>Cytophagia</taxon>
        <taxon>Cytophagales</taxon>
        <taxon>Bernardetiaceae</taxon>
        <taxon>Bernardetia</taxon>
    </lineage>
</organism>
<dbReference type="Pfam" id="PF11138">
    <property type="entry name" value="DUF2911"/>
    <property type="match status" value="1"/>
</dbReference>
<dbReference type="RefSeq" id="WP_014798524.1">
    <property type="nucleotide sequence ID" value="NC_018018.1"/>
</dbReference>
<reference evidence="3" key="1">
    <citation type="submission" date="2012-06" db="EMBL/GenBank/DDBJ databases">
        <title>The complete genome of Flexibacter litoralis DSM 6794.</title>
        <authorList>
            <person name="Lucas S."/>
            <person name="Copeland A."/>
            <person name="Lapidus A."/>
            <person name="Glavina del Rio T."/>
            <person name="Dalin E."/>
            <person name="Tice H."/>
            <person name="Bruce D."/>
            <person name="Goodwin L."/>
            <person name="Pitluck S."/>
            <person name="Peters L."/>
            <person name="Ovchinnikova G."/>
            <person name="Lu M."/>
            <person name="Kyrpides N."/>
            <person name="Mavromatis K."/>
            <person name="Ivanova N."/>
            <person name="Brettin T."/>
            <person name="Detter J.C."/>
            <person name="Han C."/>
            <person name="Larimer F."/>
            <person name="Land M."/>
            <person name="Hauser L."/>
            <person name="Markowitz V."/>
            <person name="Cheng J.-F."/>
            <person name="Hugenholtz P."/>
            <person name="Woyke T."/>
            <person name="Wu D."/>
            <person name="Spring S."/>
            <person name="Lang E."/>
            <person name="Kopitz M."/>
            <person name="Brambilla E."/>
            <person name="Klenk H.-P."/>
            <person name="Eisen J.A."/>
        </authorList>
    </citation>
    <scope>NUCLEOTIDE SEQUENCE [LARGE SCALE GENOMIC DNA]</scope>
    <source>
        <strain evidence="3">ATCC 23117 / DSM 6794 / NBRC 15988 / NCIMB 1366 / Sio-4</strain>
    </source>
</reference>
<dbReference type="STRING" id="880071.Fleli_2733"/>
<sequence length="304" mass="34474" precursor="true">MLKFSTFSFVFTLIFMSFSAFAQLEMPQPSPSAMIKQTVGLTDITIDYSSPAMRDREIFGKLVPYGELWRTGANKATAITFSDDVTIEGKKIEAGSYAFFTIPNENEWTIILNKNTEQWGAGEYDEKEDVIRLTAKPSKAPMTFQRMTFMILALENHTAEISLLWADTKVSFMVDANPVAQVVSEIESSLKQADNLWYTYAQSAEYYLDNNQNKEQAQEWIDKSIVMNDHFYNNWVKARILVARNNTGGVSSSAAAAVAIVKKAMAMGEKENTNFYKRLKPKMEQFIKTYSQQLPAKGKKDKKN</sequence>
<feature type="chain" id="PRO_5003685554" description="DUF2911 domain-containing protein" evidence="1">
    <location>
        <begin position="23"/>
        <end position="304"/>
    </location>
</feature>
<gene>
    <name evidence="2" type="ordered locus">Fleli_2733</name>
</gene>
<dbReference type="Proteomes" id="UP000006054">
    <property type="component" value="Chromosome"/>
</dbReference>
<protein>
    <recommendedName>
        <fullName evidence="4">DUF2911 domain-containing protein</fullName>
    </recommendedName>
</protein>
<dbReference type="HOGENOM" id="CLU_062228_0_0_10"/>
<dbReference type="EMBL" id="CP003345">
    <property type="protein sequence ID" value="AFM05087.1"/>
    <property type="molecule type" value="Genomic_DNA"/>
</dbReference>
<dbReference type="KEGG" id="fli:Fleli_2733"/>
<evidence type="ECO:0008006" key="4">
    <source>
        <dbReference type="Google" id="ProtNLM"/>
    </source>
</evidence>
<evidence type="ECO:0000256" key="1">
    <source>
        <dbReference type="SAM" id="SignalP"/>
    </source>
</evidence>
<name>I4AMA2_BERLS</name>
<evidence type="ECO:0000313" key="2">
    <source>
        <dbReference type="EMBL" id="AFM05087.1"/>
    </source>
</evidence>
<feature type="signal peptide" evidence="1">
    <location>
        <begin position="1"/>
        <end position="22"/>
    </location>
</feature>
<accession>I4AMA2</accession>
<keyword evidence="1" id="KW-0732">Signal</keyword>
<dbReference type="AlphaFoldDB" id="I4AMA2"/>
<dbReference type="OrthoDB" id="195456at2"/>
<dbReference type="PATRIC" id="fig|880071.3.peg.2719"/>
<evidence type="ECO:0000313" key="3">
    <source>
        <dbReference type="Proteomes" id="UP000006054"/>
    </source>
</evidence>
<dbReference type="eggNOG" id="COG0457">
    <property type="taxonomic scope" value="Bacteria"/>
</dbReference>
<proteinExistence type="predicted"/>